<gene>
    <name evidence="3" type="ORF">B0H16DRAFT_1694756</name>
</gene>
<feature type="signal peptide" evidence="2">
    <location>
        <begin position="1"/>
        <end position="16"/>
    </location>
</feature>
<reference evidence="3" key="1">
    <citation type="submission" date="2023-03" db="EMBL/GenBank/DDBJ databases">
        <title>Massive genome expansion in bonnet fungi (Mycena s.s.) driven by repeated elements and novel gene families across ecological guilds.</title>
        <authorList>
            <consortium name="Lawrence Berkeley National Laboratory"/>
            <person name="Harder C.B."/>
            <person name="Miyauchi S."/>
            <person name="Viragh M."/>
            <person name="Kuo A."/>
            <person name="Thoen E."/>
            <person name="Andreopoulos B."/>
            <person name="Lu D."/>
            <person name="Skrede I."/>
            <person name="Drula E."/>
            <person name="Henrissat B."/>
            <person name="Morin E."/>
            <person name="Kohler A."/>
            <person name="Barry K."/>
            <person name="LaButti K."/>
            <person name="Morin E."/>
            <person name="Salamov A."/>
            <person name="Lipzen A."/>
            <person name="Mereny Z."/>
            <person name="Hegedus B."/>
            <person name="Baldrian P."/>
            <person name="Stursova M."/>
            <person name="Weitz H."/>
            <person name="Taylor A."/>
            <person name="Grigoriev I.V."/>
            <person name="Nagy L.G."/>
            <person name="Martin F."/>
            <person name="Kauserud H."/>
        </authorList>
    </citation>
    <scope>NUCLEOTIDE SEQUENCE</scope>
    <source>
        <strain evidence="3">CBHHK182m</strain>
    </source>
</reference>
<name>A0AAD7IBZ0_9AGAR</name>
<organism evidence="3 4">
    <name type="scientific">Mycena metata</name>
    <dbReference type="NCBI Taxonomy" id="1033252"/>
    <lineage>
        <taxon>Eukaryota</taxon>
        <taxon>Fungi</taxon>
        <taxon>Dikarya</taxon>
        <taxon>Basidiomycota</taxon>
        <taxon>Agaricomycotina</taxon>
        <taxon>Agaricomycetes</taxon>
        <taxon>Agaricomycetidae</taxon>
        <taxon>Agaricales</taxon>
        <taxon>Marasmiineae</taxon>
        <taxon>Mycenaceae</taxon>
        <taxon>Mycena</taxon>
    </lineage>
</organism>
<evidence type="ECO:0000256" key="1">
    <source>
        <dbReference type="SAM" id="MobiDB-lite"/>
    </source>
</evidence>
<evidence type="ECO:0000313" key="3">
    <source>
        <dbReference type="EMBL" id="KAJ7738595.1"/>
    </source>
</evidence>
<accession>A0AAD7IBZ0</accession>
<dbReference type="EMBL" id="JARKIB010000111">
    <property type="protein sequence ID" value="KAJ7738595.1"/>
    <property type="molecule type" value="Genomic_DNA"/>
</dbReference>
<evidence type="ECO:0000313" key="4">
    <source>
        <dbReference type="Proteomes" id="UP001215598"/>
    </source>
</evidence>
<dbReference type="AlphaFoldDB" id="A0AAD7IBZ0"/>
<keyword evidence="2" id="KW-0732">Signal</keyword>
<comment type="caution">
    <text evidence="3">The sequence shown here is derived from an EMBL/GenBank/DDBJ whole genome shotgun (WGS) entry which is preliminary data.</text>
</comment>
<feature type="region of interest" description="Disordered" evidence="1">
    <location>
        <begin position="197"/>
        <end position="216"/>
    </location>
</feature>
<evidence type="ECO:0000256" key="2">
    <source>
        <dbReference type="SAM" id="SignalP"/>
    </source>
</evidence>
<dbReference type="Proteomes" id="UP001215598">
    <property type="component" value="Unassembled WGS sequence"/>
</dbReference>
<feature type="compositionally biased region" description="Acidic residues" evidence="1">
    <location>
        <begin position="116"/>
        <end position="128"/>
    </location>
</feature>
<proteinExistence type="predicted"/>
<keyword evidence="4" id="KW-1185">Reference proteome</keyword>
<feature type="region of interest" description="Disordered" evidence="1">
    <location>
        <begin position="100"/>
        <end position="138"/>
    </location>
</feature>
<feature type="compositionally biased region" description="Polar residues" evidence="1">
    <location>
        <begin position="197"/>
        <end position="208"/>
    </location>
</feature>
<feature type="chain" id="PRO_5041922113" evidence="2">
    <location>
        <begin position="17"/>
        <end position="1122"/>
    </location>
</feature>
<sequence length="1122" mass="124720">MKLSLFLALFTKSVQNLSPGTRAIVIVKDPSEEVQGIQIRGHGLEITKAMHDRICETLHEILGEDVNTGGQVQPIEEMEEDSEEDHDDAEFEDDLEKRIEKEEDPGEDPPPVGETQQDEEEDESEDAGSDILGSPPSASRYQLIPIWSRIASLGGSGQGGTEVIWPPMPHVRCLIPLCSEDEATLAKKLAALNISQDTSPQVDNTPKSQFRAESPVSVAVAKEGSSRDAETLAEQLGELDISQDTRAQVRITRKSRIKSPAVAKKDISQVTQPQEKLLTNATLQKYGLYFNTLYRIFVCSPDECGSGVAINQVSAHLGAKSFMKAHVKCGSKWVEKEVPHTSHKKLDKDSDALRDELVRALVEDPASGVAGLQDLVCTTGMTAQQWKASASARLAAGQSGPVAGLRIFDQAICCRHCRAGGVASRSLEQDKCGKPHERKKILHDRYVQTMLSDRDWRFFFDVPGDTPAPALAADTPPPAPVDVVDLLHRRKAALIGPDSQWTKTQELASTSVSPAFHDTGVPAFVRCFDPIKIRQRTNLRRLDGNLHGPLERLRRLNTLTAAEDVQLAKDAHPSVLTALTAGKRSSNPQRSAKPFSVPLNLQPYLRAEIALVSMILKELKKPTKPSISNSPWSSLLFLTATQTELAHLLNKELAKPFNEETACQVYRDFLRELYFPSTLLLPEALKTFSSPIAVFLALNCIDPDGGFTSLDNISPIVAKIQCLMALRALHCFEKQKSHGVTADKWFDTVLEFCAKFLTEDRLSPYSVVRHWMHVFTAAALKTPRPYLIQWKAERTLLLGKREVDVDAYFAFLRRKLDHLEQHIEKEVLFGISLDGLNILCDPSQLKMKMKPGEKGVLNSDARKGLDNPESDHFARALFAGRHLEPEGQGGGLQVDPKKGMTWLNHIHTAMYELHPLCHTTQGLPGRCSEEELFLHENIDVDTMHGTLGFRATHLKTGAFKHIFRMLDPRVSRLLYIMVRIVRPVELLVLLQHVIPPSKQEKTLNVYHNRIFATMGCGMTNLSTNLGSWLQGTTDIPGLQFHIGMRMYRQFATALDRQYLGALKENPLATVADHQAGRTTAVSDKHYAVERWKTDASAARAICVQKSLDWQRMIGISKKTADN</sequence>
<protein>
    <submittedName>
        <fullName evidence="3">Uncharacterized protein</fullName>
    </submittedName>
</protein>